<dbReference type="GO" id="GO:0004609">
    <property type="term" value="F:phosphatidylserine decarboxylase activity"/>
    <property type="evidence" value="ECO:0007669"/>
    <property type="project" value="InterPro"/>
</dbReference>
<dbReference type="PANTHER" id="PTHR35809">
    <property type="entry name" value="ARCHAETIDYLSERINE DECARBOXYLASE PROENZYME-RELATED"/>
    <property type="match status" value="1"/>
</dbReference>
<keyword evidence="6" id="KW-0865">Zymogen</keyword>
<keyword evidence="11" id="KW-0812">Transmembrane</keyword>
<evidence type="ECO:0000256" key="7">
    <source>
        <dbReference type="ARBA" id="ARBA00023209"/>
    </source>
</evidence>
<dbReference type="AlphaFoldDB" id="A0A1T5GTB5"/>
<dbReference type="EMBL" id="FUZF01000034">
    <property type="protein sequence ID" value="SKC11599.1"/>
    <property type="molecule type" value="Genomic_DNA"/>
</dbReference>
<proteinExistence type="predicted"/>
<dbReference type="Proteomes" id="UP000190150">
    <property type="component" value="Unassembled WGS sequence"/>
</dbReference>
<name>A0A1T5GTB5_9SPHI</name>
<evidence type="ECO:0000256" key="11">
    <source>
        <dbReference type="SAM" id="Phobius"/>
    </source>
</evidence>
<protein>
    <submittedName>
        <fullName evidence="12">Phosphatidylserine decarboxylase</fullName>
    </submittedName>
</protein>
<evidence type="ECO:0000256" key="2">
    <source>
        <dbReference type="ARBA" id="ARBA00022516"/>
    </source>
</evidence>
<reference evidence="13" key="1">
    <citation type="submission" date="2017-02" db="EMBL/GenBank/DDBJ databases">
        <authorList>
            <person name="Varghese N."/>
            <person name="Submissions S."/>
        </authorList>
    </citation>
    <scope>NUCLEOTIDE SEQUENCE [LARGE SCALE GENOMIC DNA]</scope>
    <source>
        <strain evidence="13">DSM 24091</strain>
    </source>
</reference>
<organism evidence="12 13">
    <name type="scientific">Sphingobacterium nematocida</name>
    <dbReference type="NCBI Taxonomy" id="1513896"/>
    <lineage>
        <taxon>Bacteria</taxon>
        <taxon>Pseudomonadati</taxon>
        <taxon>Bacteroidota</taxon>
        <taxon>Sphingobacteriia</taxon>
        <taxon>Sphingobacteriales</taxon>
        <taxon>Sphingobacteriaceae</taxon>
        <taxon>Sphingobacterium</taxon>
    </lineage>
</organism>
<keyword evidence="3" id="KW-0210">Decarboxylase</keyword>
<keyword evidence="10" id="KW-0670">Pyruvate</keyword>
<evidence type="ECO:0000256" key="9">
    <source>
        <dbReference type="ARBA" id="ARBA00023264"/>
    </source>
</evidence>
<dbReference type="Pfam" id="PF02666">
    <property type="entry name" value="PS_Dcarbxylase"/>
    <property type="match status" value="1"/>
</dbReference>
<keyword evidence="8" id="KW-0456">Lyase</keyword>
<gene>
    <name evidence="12" type="ORF">SAMN05660841_04338</name>
</gene>
<evidence type="ECO:0000256" key="6">
    <source>
        <dbReference type="ARBA" id="ARBA00023145"/>
    </source>
</evidence>
<dbReference type="STRING" id="1513896.SAMN05660841_04338"/>
<sequence length="219" mass="24842">MKIHKEGRGSIGVAVGVYVLLNLLSFYFFYGISPLISWSILLLSTVPFGLVIYFFRIPFRHHAHSDDWVIAPCDGKVVAIEEVECDEYFEGRRIQVSIFMSVLNVHVNRYPIGGKVIYKKYHPGKYLFAWHPKSSTENERYTTVLQHRNGKLILAKQIAGALAKRIVNYSEEGMGVRQNEELGFIKFGSRMDVLLPLGTEVLVKLGDRPKGGVTPIAKW</sequence>
<dbReference type="GO" id="GO:0008654">
    <property type="term" value="P:phospholipid biosynthetic process"/>
    <property type="evidence" value="ECO:0007669"/>
    <property type="project" value="UniProtKB-KW"/>
</dbReference>
<evidence type="ECO:0000313" key="13">
    <source>
        <dbReference type="Proteomes" id="UP000190150"/>
    </source>
</evidence>
<dbReference type="RefSeq" id="WP_079645951.1">
    <property type="nucleotide sequence ID" value="NZ_FUZF01000034.1"/>
</dbReference>
<evidence type="ECO:0000256" key="1">
    <source>
        <dbReference type="ARBA" id="ARBA00022475"/>
    </source>
</evidence>
<feature type="transmembrane region" description="Helical" evidence="11">
    <location>
        <begin position="12"/>
        <end position="30"/>
    </location>
</feature>
<evidence type="ECO:0000256" key="3">
    <source>
        <dbReference type="ARBA" id="ARBA00022793"/>
    </source>
</evidence>
<evidence type="ECO:0000256" key="10">
    <source>
        <dbReference type="ARBA" id="ARBA00023317"/>
    </source>
</evidence>
<keyword evidence="4" id="KW-0443">Lipid metabolism</keyword>
<dbReference type="OrthoDB" id="9790893at2"/>
<dbReference type="InterPro" id="IPR033175">
    <property type="entry name" value="PSD-A"/>
</dbReference>
<dbReference type="PANTHER" id="PTHR35809:SF1">
    <property type="entry name" value="ARCHAETIDYLSERINE DECARBOXYLASE PROENZYME-RELATED"/>
    <property type="match status" value="1"/>
</dbReference>
<dbReference type="InterPro" id="IPR003817">
    <property type="entry name" value="PS_Dcarbxylase"/>
</dbReference>
<evidence type="ECO:0000313" key="12">
    <source>
        <dbReference type="EMBL" id="SKC11599.1"/>
    </source>
</evidence>
<feature type="transmembrane region" description="Helical" evidence="11">
    <location>
        <begin position="36"/>
        <end position="55"/>
    </location>
</feature>
<keyword evidence="9" id="KW-1208">Phospholipid metabolism</keyword>
<keyword evidence="2" id="KW-0444">Lipid biosynthesis</keyword>
<keyword evidence="1" id="KW-1003">Cell membrane</keyword>
<evidence type="ECO:0000256" key="4">
    <source>
        <dbReference type="ARBA" id="ARBA00023098"/>
    </source>
</evidence>
<evidence type="ECO:0000256" key="8">
    <source>
        <dbReference type="ARBA" id="ARBA00023239"/>
    </source>
</evidence>
<evidence type="ECO:0000256" key="5">
    <source>
        <dbReference type="ARBA" id="ARBA00023136"/>
    </source>
</evidence>
<dbReference type="NCBIfam" id="NF003678">
    <property type="entry name" value="PRK05305.1-2"/>
    <property type="match status" value="1"/>
</dbReference>
<keyword evidence="5 11" id="KW-0472">Membrane</keyword>
<keyword evidence="11" id="KW-1133">Transmembrane helix</keyword>
<keyword evidence="7" id="KW-0594">Phospholipid biosynthesis</keyword>
<accession>A0A1T5GTB5</accession>
<keyword evidence="13" id="KW-1185">Reference proteome</keyword>